<evidence type="ECO:0000313" key="3">
    <source>
        <dbReference type="WBParaSite" id="Pan_g12514.t1"/>
    </source>
</evidence>
<proteinExistence type="predicted"/>
<name>A0A7E4UU24_PANRE</name>
<reference evidence="2" key="1">
    <citation type="journal article" date="2013" name="Genetics">
        <title>The draft genome and transcriptome of Panagrellus redivivus are shaped by the harsh demands of a free-living lifestyle.</title>
        <authorList>
            <person name="Srinivasan J."/>
            <person name="Dillman A.R."/>
            <person name="Macchietto M.G."/>
            <person name="Heikkinen L."/>
            <person name="Lakso M."/>
            <person name="Fracchia K.M."/>
            <person name="Antoshechkin I."/>
            <person name="Mortazavi A."/>
            <person name="Wong G."/>
            <person name="Sternberg P.W."/>
        </authorList>
    </citation>
    <scope>NUCLEOTIDE SEQUENCE [LARGE SCALE GENOMIC DNA]</scope>
    <source>
        <strain evidence="2">MT8872</strain>
    </source>
</reference>
<sequence length="93" mass="10454">MPEQIFEAVDYIGPVVVAAIFAAVLFLLSFCVINWLCIFRTDDVTAFEKLGARYNVKLGVHSLSEVKRGGYISTYALQQEELVRKNTHSYAHA</sequence>
<accession>A0A7E4UU24</accession>
<dbReference type="WBParaSite" id="Pan_g12514.t1">
    <property type="protein sequence ID" value="Pan_g12514.t1"/>
    <property type="gene ID" value="Pan_g12514"/>
</dbReference>
<organism evidence="2 3">
    <name type="scientific">Panagrellus redivivus</name>
    <name type="common">Microworm</name>
    <dbReference type="NCBI Taxonomy" id="6233"/>
    <lineage>
        <taxon>Eukaryota</taxon>
        <taxon>Metazoa</taxon>
        <taxon>Ecdysozoa</taxon>
        <taxon>Nematoda</taxon>
        <taxon>Chromadorea</taxon>
        <taxon>Rhabditida</taxon>
        <taxon>Tylenchina</taxon>
        <taxon>Panagrolaimomorpha</taxon>
        <taxon>Panagrolaimoidea</taxon>
        <taxon>Panagrolaimidae</taxon>
        <taxon>Panagrellus</taxon>
    </lineage>
</organism>
<dbReference type="Proteomes" id="UP000492821">
    <property type="component" value="Unassembled WGS sequence"/>
</dbReference>
<keyword evidence="1" id="KW-0472">Membrane</keyword>
<keyword evidence="1" id="KW-0812">Transmembrane</keyword>
<keyword evidence="1" id="KW-1133">Transmembrane helix</keyword>
<feature type="transmembrane region" description="Helical" evidence="1">
    <location>
        <begin position="12"/>
        <end position="39"/>
    </location>
</feature>
<dbReference type="AlphaFoldDB" id="A0A7E4UU24"/>
<keyword evidence="2" id="KW-1185">Reference proteome</keyword>
<protein>
    <submittedName>
        <fullName evidence="3">Col_cuticle_N domain-containing protein</fullName>
    </submittedName>
</protein>
<reference evidence="3" key="2">
    <citation type="submission" date="2020-10" db="UniProtKB">
        <authorList>
            <consortium name="WormBaseParasite"/>
        </authorList>
    </citation>
    <scope>IDENTIFICATION</scope>
</reference>
<dbReference type="Pfam" id="PF21525">
    <property type="entry name" value="Nlp36"/>
    <property type="match status" value="1"/>
</dbReference>
<evidence type="ECO:0000313" key="2">
    <source>
        <dbReference type="Proteomes" id="UP000492821"/>
    </source>
</evidence>
<evidence type="ECO:0000256" key="1">
    <source>
        <dbReference type="SAM" id="Phobius"/>
    </source>
</evidence>